<evidence type="ECO:0000313" key="3">
    <source>
        <dbReference type="Proteomes" id="UP000198992"/>
    </source>
</evidence>
<feature type="region of interest" description="Disordered" evidence="1">
    <location>
        <begin position="1"/>
        <end position="22"/>
    </location>
</feature>
<sequence>MSRSRSQEPDYDRDRFVSDPSYRDGVSDGVIFMAASEERERARRAKENWARWEEMLRTRLFGWDGESWVCYFWRTGWDHFSFGLHICFGAPNIEIHLPFGFLRIGRRTDRRERQAVKEAADA</sequence>
<accession>A0A1H4NJW1</accession>
<dbReference type="OrthoDB" id="9843858at2"/>
<dbReference type="AlphaFoldDB" id="A0A1H4NJW1"/>
<proteinExistence type="predicted"/>
<name>A0A1H4NJW1_9BRAD</name>
<dbReference type="EMBL" id="FNTH01000001">
    <property type="protein sequence ID" value="SEB95509.1"/>
    <property type="molecule type" value="Genomic_DNA"/>
</dbReference>
<protein>
    <submittedName>
        <fullName evidence="2">Uncharacterized protein</fullName>
    </submittedName>
</protein>
<gene>
    <name evidence="2" type="ORF">SAMN05444164_0652</name>
</gene>
<reference evidence="2 3" key="1">
    <citation type="submission" date="2016-10" db="EMBL/GenBank/DDBJ databases">
        <authorList>
            <person name="de Groot N.N."/>
        </authorList>
    </citation>
    <scope>NUCLEOTIDE SEQUENCE [LARGE SCALE GENOMIC DNA]</scope>
    <source>
        <strain evidence="2 3">MT12</strain>
    </source>
</reference>
<evidence type="ECO:0000256" key="1">
    <source>
        <dbReference type="SAM" id="MobiDB-lite"/>
    </source>
</evidence>
<organism evidence="2 3">
    <name type="scientific">Bradyrhizobium erythrophlei</name>
    <dbReference type="NCBI Taxonomy" id="1437360"/>
    <lineage>
        <taxon>Bacteria</taxon>
        <taxon>Pseudomonadati</taxon>
        <taxon>Pseudomonadota</taxon>
        <taxon>Alphaproteobacteria</taxon>
        <taxon>Hyphomicrobiales</taxon>
        <taxon>Nitrobacteraceae</taxon>
        <taxon>Bradyrhizobium</taxon>
    </lineage>
</organism>
<dbReference type="RefSeq" id="WP_143046579.1">
    <property type="nucleotide sequence ID" value="NZ_FNTH01000001.1"/>
</dbReference>
<dbReference type="Proteomes" id="UP000198992">
    <property type="component" value="Unassembled WGS sequence"/>
</dbReference>
<evidence type="ECO:0000313" key="2">
    <source>
        <dbReference type="EMBL" id="SEB95509.1"/>
    </source>
</evidence>